<keyword evidence="8" id="KW-1185">Reference proteome</keyword>
<dbReference type="EMBL" id="BQKI01000075">
    <property type="protein sequence ID" value="GJN21781.1"/>
    <property type="molecule type" value="Genomic_DNA"/>
</dbReference>
<organism evidence="7 8">
    <name type="scientific">Eleusine coracana subsp. coracana</name>
    <dbReference type="NCBI Taxonomy" id="191504"/>
    <lineage>
        <taxon>Eukaryota</taxon>
        <taxon>Viridiplantae</taxon>
        <taxon>Streptophyta</taxon>
        <taxon>Embryophyta</taxon>
        <taxon>Tracheophyta</taxon>
        <taxon>Spermatophyta</taxon>
        <taxon>Magnoliopsida</taxon>
        <taxon>Liliopsida</taxon>
        <taxon>Poales</taxon>
        <taxon>Poaceae</taxon>
        <taxon>PACMAD clade</taxon>
        <taxon>Chloridoideae</taxon>
        <taxon>Cynodonteae</taxon>
        <taxon>Eleusininae</taxon>
        <taxon>Eleusine</taxon>
    </lineage>
</organism>
<keyword evidence="3" id="KW-0833">Ubl conjugation pathway</keyword>
<sequence>MEGDGGAHDQEWEPLWSAQCSPASSEGFLQDAGDELEEEQSVAADAEDKVFVALPENFSDGESTLLWALHNLATDGCKIMIAHVHSPAQAIVLMRDHTSMRPEEIKEYRRLKRAEAKKNLDAYVSTAKCTREDLEVGCEKVIIEMDSIAKGLDELIALHSITKLVMGAAADQHYSEEMNIPKSKKAMQLMEKAPPSCTIWFTCNGHLICIRKTNENSPPVPVSPAKTNVPQLPGYSISKQMRSMGLSDLEYELSRSKGTSSSLVATTMTDWGYFFTDWETTQYESSRTDDADSIFGSTTLPMTVGDTNEVMPMMHSPTHDADNVYLKPVPTCDWEHEPSVDEELHNKLHDPCTKAEPLKDDSNQGANKLRKVEMDLLLALQRIKEAESSYRNEKTERRNMEDKVARQRMEIEEIRRWRDILFYELQDVKEQKLKLERVDATEETNRRRKAETDLISALHRTEDLEHRLTNEMKKKEAMEETITRQHKEIEETKRQLHDVQGNHMTEIKSTIKVHEEKLADSNRLVQKLQAKFNKLLHKRDTTVIEFDILHQKHKQRVSITTEFSFVELHQATKGFDAGLKIGEDECTCTYRGFLRNTIVAIKLLDPQRLQGEAEFHQQVANIATIRHPNLVTLVGACPEAFALVYEFLPNGSLKDRLLCKKSTLPLSWKVRTRFIADICSALTFIHSHEPYPNFHGNLKASNILLDANLVCKLGDLGIGQPLKQSNITTANLRHHRTKEFKLWSDVHSFGIITLQLLIGRSSEKIAEKVQEAMDKAQLHLIMDASAGDWPFVQAKKLADLGLRFGLLPALASNGRDEGSRRHIDNPSSGVVTPNGPQGSPEFGSLIRTAKADEQPRRIREGSCKLCLVASIMLSLVRGGAVGPVDVGRPNLQF</sequence>
<dbReference type="Gene3D" id="3.40.50.620">
    <property type="entry name" value="HUPs"/>
    <property type="match status" value="1"/>
</dbReference>
<evidence type="ECO:0000256" key="1">
    <source>
        <dbReference type="ARBA" id="ARBA00000900"/>
    </source>
</evidence>
<accession>A0AAV5EHW9</accession>
<dbReference type="InterPro" id="IPR001245">
    <property type="entry name" value="Ser-Thr/Tyr_kinase_cat_dom"/>
</dbReference>
<dbReference type="Proteomes" id="UP001054889">
    <property type="component" value="Unassembled WGS sequence"/>
</dbReference>
<dbReference type="Pfam" id="PF07714">
    <property type="entry name" value="PK_Tyr_Ser-Thr"/>
    <property type="match status" value="1"/>
</dbReference>
<evidence type="ECO:0000256" key="3">
    <source>
        <dbReference type="ARBA" id="ARBA00022786"/>
    </source>
</evidence>
<reference evidence="7" key="2">
    <citation type="submission" date="2021-12" db="EMBL/GenBank/DDBJ databases">
        <title>Resequencing data analysis of finger millet.</title>
        <authorList>
            <person name="Hatakeyama M."/>
            <person name="Aluri S."/>
            <person name="Balachadran M.T."/>
            <person name="Sivarajan S.R."/>
            <person name="Poveda L."/>
            <person name="Shimizu-Inatsugi R."/>
            <person name="Schlapbach R."/>
            <person name="Sreeman S.M."/>
            <person name="Shimizu K.K."/>
        </authorList>
    </citation>
    <scope>NUCLEOTIDE SEQUENCE</scope>
</reference>
<evidence type="ECO:0000256" key="2">
    <source>
        <dbReference type="ARBA" id="ARBA00012483"/>
    </source>
</evidence>
<name>A0AAV5EHW9_ELECO</name>
<dbReference type="CDD" id="cd01989">
    <property type="entry name" value="USP_STK_Ubox_N"/>
    <property type="match status" value="1"/>
</dbReference>
<feature type="compositionally biased region" description="Polar residues" evidence="5">
    <location>
        <begin position="825"/>
        <end position="837"/>
    </location>
</feature>
<feature type="compositionally biased region" description="Basic and acidic residues" evidence="5">
    <location>
        <begin position="814"/>
        <end position="824"/>
    </location>
</feature>
<gene>
    <name evidence="7" type="primary">gb09296</name>
    <name evidence="7" type="ORF">PR202_gb09296</name>
</gene>
<comment type="catalytic activity">
    <reaction evidence="1">
        <text>S-ubiquitinyl-[E2 ubiquitin-conjugating enzyme]-L-cysteine + [acceptor protein]-L-lysine = [E2 ubiquitin-conjugating enzyme]-L-cysteine + N(6)-ubiquitinyl-[acceptor protein]-L-lysine.</text>
        <dbReference type="EC" id="2.3.2.27"/>
    </reaction>
</comment>
<evidence type="ECO:0000313" key="7">
    <source>
        <dbReference type="EMBL" id="GJN21781.1"/>
    </source>
</evidence>
<feature type="coiled-coil region" evidence="4">
    <location>
        <begin position="461"/>
        <end position="538"/>
    </location>
</feature>
<dbReference type="Gene3D" id="3.30.200.20">
    <property type="entry name" value="Phosphorylase Kinase, domain 1"/>
    <property type="match status" value="1"/>
</dbReference>
<evidence type="ECO:0000256" key="4">
    <source>
        <dbReference type="SAM" id="Coils"/>
    </source>
</evidence>
<dbReference type="Gene3D" id="1.10.510.10">
    <property type="entry name" value="Transferase(Phosphotransferase) domain 1"/>
    <property type="match status" value="1"/>
</dbReference>
<evidence type="ECO:0000259" key="6">
    <source>
        <dbReference type="PROSITE" id="PS50011"/>
    </source>
</evidence>
<reference evidence="7" key="1">
    <citation type="journal article" date="2018" name="DNA Res.">
        <title>Multiple hybrid de novo genome assembly of finger millet, an orphan allotetraploid crop.</title>
        <authorList>
            <person name="Hatakeyama M."/>
            <person name="Aluri S."/>
            <person name="Balachadran M.T."/>
            <person name="Sivarajan S.R."/>
            <person name="Patrignani A."/>
            <person name="Gruter S."/>
            <person name="Poveda L."/>
            <person name="Shimizu-Inatsugi R."/>
            <person name="Baeten J."/>
            <person name="Francoijs K.J."/>
            <person name="Nataraja K.N."/>
            <person name="Reddy Y.A.N."/>
            <person name="Phadnis S."/>
            <person name="Ravikumar R.L."/>
            <person name="Schlapbach R."/>
            <person name="Sreeman S.M."/>
            <person name="Shimizu K.K."/>
        </authorList>
    </citation>
    <scope>NUCLEOTIDE SEQUENCE</scope>
</reference>
<proteinExistence type="predicted"/>
<feature type="domain" description="Protein kinase" evidence="6">
    <location>
        <begin position="575"/>
        <end position="873"/>
    </location>
</feature>
<comment type="caution">
    <text evidence="7">The sequence shown here is derived from an EMBL/GenBank/DDBJ whole genome shotgun (WGS) entry which is preliminary data.</text>
</comment>
<feature type="region of interest" description="Disordered" evidence="5">
    <location>
        <begin position="814"/>
        <end position="843"/>
    </location>
</feature>
<keyword evidence="4" id="KW-0175">Coiled coil</keyword>
<evidence type="ECO:0000313" key="8">
    <source>
        <dbReference type="Proteomes" id="UP001054889"/>
    </source>
</evidence>
<dbReference type="EC" id="2.3.2.27" evidence="2"/>
<dbReference type="SUPFAM" id="SSF52402">
    <property type="entry name" value="Adenine nucleotide alpha hydrolases-like"/>
    <property type="match status" value="1"/>
</dbReference>
<dbReference type="InterPro" id="IPR000719">
    <property type="entry name" value="Prot_kinase_dom"/>
</dbReference>
<dbReference type="SUPFAM" id="SSF56112">
    <property type="entry name" value="Protein kinase-like (PK-like)"/>
    <property type="match status" value="1"/>
</dbReference>
<dbReference type="PANTHER" id="PTHR45647">
    <property type="entry name" value="OS02G0152300 PROTEIN"/>
    <property type="match status" value="1"/>
</dbReference>
<dbReference type="PROSITE" id="PS50011">
    <property type="entry name" value="PROTEIN_KINASE_DOM"/>
    <property type="match status" value="1"/>
</dbReference>
<dbReference type="GO" id="GO:0004672">
    <property type="term" value="F:protein kinase activity"/>
    <property type="evidence" value="ECO:0007669"/>
    <property type="project" value="InterPro"/>
</dbReference>
<dbReference type="InterPro" id="IPR011009">
    <property type="entry name" value="Kinase-like_dom_sf"/>
</dbReference>
<dbReference type="PANTHER" id="PTHR45647:SF130">
    <property type="entry name" value="U-BOX DOMAIN-CONTAINING PROTEIN 33"/>
    <property type="match status" value="1"/>
</dbReference>
<evidence type="ECO:0000256" key="5">
    <source>
        <dbReference type="SAM" id="MobiDB-lite"/>
    </source>
</evidence>
<protein>
    <recommendedName>
        <fullName evidence="2">RING-type E3 ubiquitin transferase</fullName>
        <ecNumber evidence="2">2.3.2.27</ecNumber>
    </recommendedName>
</protein>
<dbReference type="GO" id="GO:0005524">
    <property type="term" value="F:ATP binding"/>
    <property type="evidence" value="ECO:0007669"/>
    <property type="project" value="InterPro"/>
</dbReference>
<dbReference type="InterPro" id="IPR014729">
    <property type="entry name" value="Rossmann-like_a/b/a_fold"/>
</dbReference>
<dbReference type="InterPro" id="IPR051348">
    <property type="entry name" value="U-box_ubiquitin_ligases"/>
</dbReference>
<dbReference type="GO" id="GO:0061630">
    <property type="term" value="F:ubiquitin protein ligase activity"/>
    <property type="evidence" value="ECO:0007669"/>
    <property type="project" value="UniProtKB-EC"/>
</dbReference>
<feature type="coiled-coil region" evidence="4">
    <location>
        <begin position="383"/>
        <end position="410"/>
    </location>
</feature>
<dbReference type="AlphaFoldDB" id="A0AAV5EHW9"/>
<feature type="region of interest" description="Disordered" evidence="5">
    <location>
        <begin position="21"/>
        <end position="42"/>
    </location>
</feature>